<keyword evidence="4" id="KW-0539">Nucleus</keyword>
<dbReference type="GO" id="GO:0005634">
    <property type="term" value="C:nucleus"/>
    <property type="evidence" value="ECO:0000318"/>
    <property type="project" value="GO_Central"/>
</dbReference>
<feature type="compositionally biased region" description="Acidic residues" evidence="5">
    <location>
        <begin position="58"/>
        <end position="71"/>
    </location>
</feature>
<dbReference type="Gene3D" id="1.10.10.60">
    <property type="entry name" value="Homeodomain-like"/>
    <property type="match status" value="1"/>
</dbReference>
<feature type="compositionally biased region" description="Acidic residues" evidence="5">
    <location>
        <begin position="365"/>
        <end position="390"/>
    </location>
</feature>
<feature type="region of interest" description="Disordered" evidence="5">
    <location>
        <begin position="200"/>
        <end position="257"/>
    </location>
</feature>
<evidence type="ECO:0000256" key="1">
    <source>
        <dbReference type="ARBA" id="ARBA00004123"/>
    </source>
</evidence>
<dbReference type="InterPro" id="IPR019835">
    <property type="entry name" value="SWIB_domain"/>
</dbReference>
<dbReference type="SUPFAM" id="SSF109715">
    <property type="entry name" value="DEK C-terminal domain"/>
    <property type="match status" value="1"/>
</dbReference>
<keyword evidence="3" id="KW-0804">Transcription</keyword>
<dbReference type="Proteomes" id="UP000008311">
    <property type="component" value="Unassembled WGS sequence"/>
</dbReference>
<evidence type="ECO:0000313" key="9">
    <source>
        <dbReference type="Proteomes" id="UP000008311"/>
    </source>
</evidence>
<evidence type="ECO:0000256" key="4">
    <source>
        <dbReference type="ARBA" id="ARBA00023242"/>
    </source>
</evidence>
<feature type="compositionally biased region" description="Basic residues" evidence="5">
    <location>
        <begin position="247"/>
        <end position="257"/>
    </location>
</feature>
<evidence type="ECO:0000256" key="5">
    <source>
        <dbReference type="SAM" id="MobiDB-lite"/>
    </source>
</evidence>
<feature type="compositionally biased region" description="Acidic residues" evidence="5">
    <location>
        <begin position="226"/>
        <end position="243"/>
    </location>
</feature>
<feature type="domain" description="DEK-C" evidence="7">
    <location>
        <begin position="1"/>
        <end position="56"/>
    </location>
</feature>
<dbReference type="GO" id="GO:0001181">
    <property type="term" value="F:RNA polymerase I general transcription initiation factor activity"/>
    <property type="evidence" value="ECO:0007669"/>
    <property type="project" value="UniProtKB-ARBA"/>
</dbReference>
<evidence type="ECO:0000259" key="6">
    <source>
        <dbReference type="PROSITE" id="PS51925"/>
    </source>
</evidence>
<dbReference type="FunCoup" id="B9S770">
    <property type="interactions" value="500"/>
</dbReference>
<dbReference type="PANTHER" id="PTHR13844">
    <property type="entry name" value="SWI/SNF-RELATED MATRIX-ASSOCIATED ACTIN-DEPENDENT REGULATOR OF CHROMATIN SUBFAMILY D"/>
    <property type="match status" value="1"/>
</dbReference>
<evidence type="ECO:0000259" key="7">
    <source>
        <dbReference type="PROSITE" id="PS51998"/>
    </source>
</evidence>
<name>B9S770_RICCO</name>
<feature type="domain" description="DM2" evidence="6">
    <location>
        <begin position="118"/>
        <end position="195"/>
    </location>
</feature>
<comment type="subcellular location">
    <subcellularLocation>
        <location evidence="1">Nucleus</location>
    </subcellularLocation>
</comment>
<dbReference type="InterPro" id="IPR003121">
    <property type="entry name" value="SWIB_MDM2_domain"/>
</dbReference>
<dbReference type="Pfam" id="PF08766">
    <property type="entry name" value="DEK_C"/>
    <property type="match status" value="1"/>
</dbReference>
<feature type="compositionally biased region" description="Basic and acidic residues" evidence="5">
    <location>
        <begin position="391"/>
        <end position="408"/>
    </location>
</feature>
<dbReference type="InterPro" id="IPR036885">
    <property type="entry name" value="SWIB_MDM2_dom_sf"/>
</dbReference>
<keyword evidence="9" id="KW-1185">Reference proteome</keyword>
<feature type="region of interest" description="Disordered" evidence="5">
    <location>
        <begin position="56"/>
        <end position="119"/>
    </location>
</feature>
<organism evidence="8 9">
    <name type="scientific">Ricinus communis</name>
    <name type="common">Castor bean</name>
    <dbReference type="NCBI Taxonomy" id="3988"/>
    <lineage>
        <taxon>Eukaryota</taxon>
        <taxon>Viridiplantae</taxon>
        <taxon>Streptophyta</taxon>
        <taxon>Embryophyta</taxon>
        <taxon>Tracheophyta</taxon>
        <taxon>Spermatophyta</taxon>
        <taxon>Magnoliopsida</taxon>
        <taxon>eudicotyledons</taxon>
        <taxon>Gunneridae</taxon>
        <taxon>Pentapetalae</taxon>
        <taxon>rosids</taxon>
        <taxon>fabids</taxon>
        <taxon>Malpighiales</taxon>
        <taxon>Euphorbiaceae</taxon>
        <taxon>Acalyphoideae</taxon>
        <taxon>Acalypheae</taxon>
        <taxon>Ricinus</taxon>
    </lineage>
</organism>
<dbReference type="SMART" id="SM00151">
    <property type="entry name" value="SWIB"/>
    <property type="match status" value="4"/>
</dbReference>
<dbReference type="InParanoid" id="B9S770"/>
<protein>
    <submittedName>
        <fullName evidence="8">Brg-1 associated factor, putative</fullName>
    </submittedName>
</protein>
<proteinExistence type="predicted"/>
<feature type="region of interest" description="Disordered" evidence="5">
    <location>
        <begin position="497"/>
        <end position="529"/>
    </location>
</feature>
<dbReference type="CDD" id="cd10567">
    <property type="entry name" value="SWIB-MDM2_like"/>
    <property type="match status" value="4"/>
</dbReference>
<dbReference type="EMBL" id="EQ973884">
    <property type="protein sequence ID" value="EEF40475.1"/>
    <property type="molecule type" value="Genomic_DNA"/>
</dbReference>
<feature type="domain" description="DM2" evidence="6">
    <location>
        <begin position="266"/>
        <end position="343"/>
    </location>
</feature>
<accession>B9S770</accession>
<dbReference type="SUPFAM" id="SSF47592">
    <property type="entry name" value="SWIB/MDM2 domain"/>
    <property type="match status" value="4"/>
</dbReference>
<gene>
    <name evidence="8" type="ORF">RCOM_0774050</name>
</gene>
<dbReference type="Pfam" id="PF02201">
    <property type="entry name" value="SWIB"/>
    <property type="match status" value="4"/>
</dbReference>
<evidence type="ECO:0000256" key="2">
    <source>
        <dbReference type="ARBA" id="ARBA00023015"/>
    </source>
</evidence>
<evidence type="ECO:0000313" key="8">
    <source>
        <dbReference type="EMBL" id="EEF40475.1"/>
    </source>
</evidence>
<dbReference type="AlphaFoldDB" id="B9S770"/>
<dbReference type="PROSITE" id="PS51925">
    <property type="entry name" value="SWIB_MDM2"/>
    <property type="match status" value="4"/>
</dbReference>
<dbReference type="Gene3D" id="1.10.245.10">
    <property type="entry name" value="SWIB/MDM2 domain"/>
    <property type="match status" value="4"/>
</dbReference>
<keyword evidence="2" id="KW-0805">Transcription regulation</keyword>
<dbReference type="PROSITE" id="PS51998">
    <property type="entry name" value="DEK_C"/>
    <property type="match status" value="1"/>
</dbReference>
<reference evidence="9" key="1">
    <citation type="journal article" date="2010" name="Nat. Biotechnol.">
        <title>Draft genome sequence of the oilseed species Ricinus communis.</title>
        <authorList>
            <person name="Chan A.P."/>
            <person name="Crabtree J."/>
            <person name="Zhao Q."/>
            <person name="Lorenzi H."/>
            <person name="Orvis J."/>
            <person name="Puiu D."/>
            <person name="Melake-Berhan A."/>
            <person name="Jones K.M."/>
            <person name="Redman J."/>
            <person name="Chen G."/>
            <person name="Cahoon E.B."/>
            <person name="Gedil M."/>
            <person name="Stanke M."/>
            <person name="Haas B.J."/>
            <person name="Wortman J.R."/>
            <person name="Fraser-Liggett C.M."/>
            <person name="Ravel J."/>
            <person name="Rabinowicz P.D."/>
        </authorList>
    </citation>
    <scope>NUCLEOTIDE SEQUENCE [LARGE SCALE GENOMIC DNA]</scope>
    <source>
        <strain evidence="9">cv. Hale</strain>
    </source>
</reference>
<dbReference type="FunFam" id="1.10.245.10:FF:000004">
    <property type="entry name" value="Upstream activation factor subunit"/>
    <property type="match status" value="3"/>
</dbReference>
<dbReference type="GO" id="GO:0000500">
    <property type="term" value="C:RNA polymerase I upstream activating factor complex"/>
    <property type="evidence" value="ECO:0007669"/>
    <property type="project" value="UniProtKB-ARBA"/>
</dbReference>
<feature type="domain" description="DM2" evidence="6">
    <location>
        <begin position="415"/>
        <end position="492"/>
    </location>
</feature>
<sequence length="614" mass="70921">MVSDSDLVTRLREILQDSDLNTATAGSVRRKLEEVFGVDLSDRKAFIREQIDSYLETLENDNKEDEEEDKPENEMHNEEENENENDAAEENEKQEENDENEQSEESERSKKAKKRGGGFTMLCSLSPQLHKFVGVSELARTEVVKKLWAYIRENDLQDPKNRRIIKCDEALRDLFRVNSINMFQMNKALSKHIWPLTAQAEASNDPGKEEEDEEGSVSEGSNDPSKEEEDEEEKMEEDEEEEEDNKRSKKGRATKVNKDVKKRGGGFTKLCSLSPQLQEFIGESKSARTEVVKKLWVYIRENNLQDPKNRRIILCDESLRALFRVDSINMFQMNKVLSKHIWPLNEEEEGNDSVSEASNGSGKEGEDEEEKSEEDEEEEEGDKEEEEAVEKEDSERSKKGGATKVDKDVKKRGGGFTKLCSLSPQLQEFTGESELARTEVVKKLWIYIRENNLQDPKNKRNILCDESLRTLFRVDCINMFQMNKVLSKHIWPLDEEDAENSLQKERRSKQQREEDSDEPKQKEKRQKKGVSGLLVPLPLSDPLVKFIGTGENELSRADVVKRIWGYIKQNDLQDPSDKRRILCDDKLKELFEVDSFNGFSVSKLLTAHFIKMEQ</sequence>
<feature type="compositionally biased region" description="Acidic residues" evidence="5">
    <location>
        <begin position="79"/>
        <end position="104"/>
    </location>
</feature>
<feature type="region of interest" description="Disordered" evidence="5">
    <location>
        <begin position="346"/>
        <end position="408"/>
    </location>
</feature>
<evidence type="ECO:0000256" key="3">
    <source>
        <dbReference type="ARBA" id="ARBA00023163"/>
    </source>
</evidence>
<feature type="domain" description="DM2" evidence="6">
    <location>
        <begin position="532"/>
        <end position="611"/>
    </location>
</feature>
<dbReference type="eggNOG" id="KOG1946">
    <property type="taxonomic scope" value="Eukaryota"/>
</dbReference>
<feature type="compositionally biased region" description="Basic and acidic residues" evidence="5">
    <location>
        <begin position="502"/>
        <end position="521"/>
    </location>
</feature>
<dbReference type="STRING" id="3988.B9S770"/>
<dbReference type="InterPro" id="IPR014876">
    <property type="entry name" value="DEK_C"/>
</dbReference>